<keyword evidence="1" id="KW-1133">Transmembrane helix</keyword>
<dbReference type="Proteomes" id="UP000544054">
    <property type="component" value="Unassembled WGS sequence"/>
</dbReference>
<name>A0A7Y0APV9_9FLAO</name>
<organism evidence="2 3">
    <name type="scientific">Chryseobacterium antibioticum</name>
    <dbReference type="NCBI Taxonomy" id="2728847"/>
    <lineage>
        <taxon>Bacteria</taxon>
        <taxon>Pseudomonadati</taxon>
        <taxon>Bacteroidota</taxon>
        <taxon>Flavobacteriia</taxon>
        <taxon>Flavobacteriales</taxon>
        <taxon>Weeksellaceae</taxon>
        <taxon>Chryseobacterium group</taxon>
        <taxon>Chryseobacterium</taxon>
    </lineage>
</organism>
<sequence length="423" mass="49252">MIVLNQQMIRESEKIHYSKGIAKGYMNIGNAFLIVGDYQKSLRFLKLAEEQDYLKQDNVLLSSLYVEYGKIYEQIGIYSKANQSLDKAIYYARKKNDENSKKMLGYAYGWKALSTTINKTPDSALYYLHKASKIEPLPSTIINISQIHLKLNNIDSAEFYAKQAWNKVAANPDLKFHKATVIWGLADICFQKKQFEKALEYYQQSAEMYQGLKKKEDMRTLYQKISVTYDSLKRPDKAKEYLMRYTVLNDSLNVAQKQILNISIEDFLNEQEQKNRSSQQKLYYVIGSITVVGLILVFFGFQFYKKRKKEQKVKISDLEQKVSVVYDEVMQLAKNNDPAFFGKFREVYPEFCDKLLKINPGLVNSELKFCALLFLNFSTKEIATYTYVQPGAVRIRKNRIRKKLDIPSDQDINIWINTLINGD</sequence>
<evidence type="ECO:0000313" key="2">
    <source>
        <dbReference type="EMBL" id="NML71321.1"/>
    </source>
</evidence>
<comment type="caution">
    <text evidence="2">The sequence shown here is derived from an EMBL/GenBank/DDBJ whole genome shotgun (WGS) entry which is preliminary data.</text>
</comment>
<evidence type="ECO:0000313" key="3">
    <source>
        <dbReference type="Proteomes" id="UP000544054"/>
    </source>
</evidence>
<dbReference type="AlphaFoldDB" id="A0A7Y0APV9"/>
<protein>
    <submittedName>
        <fullName evidence="2">Tetratricopeptide repeat protein</fullName>
    </submittedName>
</protein>
<dbReference type="EMBL" id="JABBGI010000021">
    <property type="protein sequence ID" value="NML71321.1"/>
    <property type="molecule type" value="Genomic_DNA"/>
</dbReference>
<dbReference type="GO" id="GO:0006355">
    <property type="term" value="P:regulation of DNA-templated transcription"/>
    <property type="evidence" value="ECO:0007669"/>
    <property type="project" value="InterPro"/>
</dbReference>
<evidence type="ECO:0000256" key="1">
    <source>
        <dbReference type="SAM" id="Phobius"/>
    </source>
</evidence>
<accession>A0A7Y0APV9</accession>
<dbReference type="Pfam" id="PF13424">
    <property type="entry name" value="TPR_12"/>
    <property type="match status" value="1"/>
</dbReference>
<dbReference type="SUPFAM" id="SSF48452">
    <property type="entry name" value="TPR-like"/>
    <property type="match status" value="1"/>
</dbReference>
<dbReference type="SUPFAM" id="SSF46894">
    <property type="entry name" value="C-terminal effector domain of the bipartite response regulators"/>
    <property type="match status" value="1"/>
</dbReference>
<dbReference type="Gene3D" id="1.25.40.10">
    <property type="entry name" value="Tetratricopeptide repeat domain"/>
    <property type="match status" value="2"/>
</dbReference>
<dbReference type="InterPro" id="IPR019734">
    <property type="entry name" value="TPR_rpt"/>
</dbReference>
<dbReference type="GO" id="GO:0003677">
    <property type="term" value="F:DNA binding"/>
    <property type="evidence" value="ECO:0007669"/>
    <property type="project" value="InterPro"/>
</dbReference>
<reference evidence="2 3" key="1">
    <citation type="submission" date="2020-04" db="EMBL/GenBank/DDBJ databases">
        <title>Chryseobacterium sp. RP-3-3 sp. nov., isolated from Jeju soil.</title>
        <authorList>
            <person name="Dahal R.H."/>
        </authorList>
    </citation>
    <scope>NUCLEOTIDE SEQUENCE [LARGE SCALE GENOMIC DNA]</scope>
    <source>
        <strain evidence="2 3">RP-3-3</strain>
    </source>
</reference>
<proteinExistence type="predicted"/>
<keyword evidence="3" id="KW-1185">Reference proteome</keyword>
<keyword evidence="1" id="KW-0472">Membrane</keyword>
<feature type="transmembrane region" description="Helical" evidence="1">
    <location>
        <begin position="282"/>
        <end position="304"/>
    </location>
</feature>
<dbReference type="InterPro" id="IPR011990">
    <property type="entry name" value="TPR-like_helical_dom_sf"/>
</dbReference>
<dbReference type="InterPro" id="IPR016032">
    <property type="entry name" value="Sig_transdc_resp-reg_C-effctor"/>
</dbReference>
<gene>
    <name evidence="2" type="ORF">HHL23_16140</name>
</gene>
<dbReference type="RefSeq" id="WP_169235820.1">
    <property type="nucleotide sequence ID" value="NZ_JABBGI010000021.1"/>
</dbReference>
<keyword evidence="1" id="KW-0812">Transmembrane</keyword>
<dbReference type="SMART" id="SM00028">
    <property type="entry name" value="TPR"/>
    <property type="match status" value="4"/>
</dbReference>